<dbReference type="Pfam" id="PF09860">
    <property type="entry name" value="DUF2087"/>
    <property type="match status" value="1"/>
</dbReference>
<protein>
    <submittedName>
        <fullName evidence="2">DUF2087 domain-containing protein</fullName>
    </submittedName>
</protein>
<feature type="domain" description="DUF2087" evidence="1">
    <location>
        <begin position="13"/>
        <end position="82"/>
    </location>
</feature>
<accession>A0A942UTA7</accession>
<dbReference type="EMBL" id="WSFT01000037">
    <property type="protein sequence ID" value="MBS4538743.1"/>
    <property type="molecule type" value="Genomic_DNA"/>
</dbReference>
<dbReference type="InterPro" id="IPR018656">
    <property type="entry name" value="DUF2087"/>
</dbReference>
<dbReference type="AlphaFoldDB" id="A0A942UTA7"/>
<evidence type="ECO:0000259" key="1">
    <source>
        <dbReference type="Pfam" id="PF09860"/>
    </source>
</evidence>
<dbReference type="RefSeq" id="WP_203366669.1">
    <property type="nucleotide sequence ID" value="NZ_WSFT01000037.1"/>
</dbReference>
<dbReference type="Proteomes" id="UP000724672">
    <property type="component" value="Unassembled WGS sequence"/>
</dbReference>
<evidence type="ECO:0000313" key="3">
    <source>
        <dbReference type="Proteomes" id="UP000724672"/>
    </source>
</evidence>
<reference evidence="2" key="1">
    <citation type="submission" date="2019-12" db="EMBL/GenBank/DDBJ databases">
        <title>Clostridiaceae gen. nov. sp. nov., isolated from sediment in Xinjiang, China.</title>
        <authorList>
            <person name="Zhang R."/>
        </authorList>
    </citation>
    <scope>NUCLEOTIDE SEQUENCE</scope>
    <source>
        <strain evidence="2">D2Q-11</strain>
    </source>
</reference>
<organism evidence="2 3">
    <name type="scientific">Anaeromonas frigoriresistens</name>
    <dbReference type="NCBI Taxonomy" id="2683708"/>
    <lineage>
        <taxon>Bacteria</taxon>
        <taxon>Bacillati</taxon>
        <taxon>Bacillota</taxon>
        <taxon>Tissierellia</taxon>
        <taxon>Tissierellales</taxon>
        <taxon>Thermohalobacteraceae</taxon>
        <taxon>Anaeromonas</taxon>
    </lineage>
</organism>
<evidence type="ECO:0000313" key="2">
    <source>
        <dbReference type="EMBL" id="MBS4538743.1"/>
    </source>
</evidence>
<gene>
    <name evidence="2" type="ORF">GOQ27_09725</name>
</gene>
<proteinExistence type="predicted"/>
<keyword evidence="3" id="KW-1185">Reference proteome</keyword>
<name>A0A942UTA7_9FIRM</name>
<sequence length="85" mass="10430">MSKFENFLDEKGRVKSWPSKHLLKIEVVKYIADKFEEGKEYSEKEVNDIIDKWHTYGDYFMIRRGMIDYKLLSRKRDGSKYWKEK</sequence>
<comment type="caution">
    <text evidence="2">The sequence shown here is derived from an EMBL/GenBank/DDBJ whole genome shotgun (WGS) entry which is preliminary data.</text>
</comment>